<feature type="region of interest" description="Disordered" evidence="9">
    <location>
        <begin position="368"/>
        <end position="406"/>
    </location>
</feature>
<accession>A0A078MSR2</accession>
<name>A0A078MSR2_9MICC</name>
<keyword evidence="6 12" id="KW-0418">Kinase</keyword>
<feature type="domain" description="Signal transduction histidine kinase subgroup 3 dimerisation and phosphoacceptor" evidence="11">
    <location>
        <begin position="217"/>
        <end position="283"/>
    </location>
</feature>
<dbReference type="Pfam" id="PF07730">
    <property type="entry name" value="HisKA_3"/>
    <property type="match status" value="1"/>
</dbReference>
<evidence type="ECO:0000256" key="4">
    <source>
        <dbReference type="ARBA" id="ARBA00022679"/>
    </source>
</evidence>
<evidence type="ECO:0000259" key="11">
    <source>
        <dbReference type="Pfam" id="PF07730"/>
    </source>
</evidence>
<organism evidence="12">
    <name type="scientific">Arthrobacter saudimassiliensis</name>
    <dbReference type="NCBI Taxonomy" id="1461584"/>
    <lineage>
        <taxon>Bacteria</taxon>
        <taxon>Bacillati</taxon>
        <taxon>Actinomycetota</taxon>
        <taxon>Actinomycetes</taxon>
        <taxon>Micrococcales</taxon>
        <taxon>Micrococcaceae</taxon>
        <taxon>Arthrobacter</taxon>
    </lineage>
</organism>
<keyword evidence="3" id="KW-0597">Phosphoprotein</keyword>
<evidence type="ECO:0000256" key="6">
    <source>
        <dbReference type="ARBA" id="ARBA00022777"/>
    </source>
</evidence>
<comment type="catalytic activity">
    <reaction evidence="1">
        <text>ATP + protein L-histidine = ADP + protein N-phospho-L-histidine.</text>
        <dbReference type="EC" id="2.7.13.3"/>
    </reaction>
</comment>
<dbReference type="GO" id="GO:0005524">
    <property type="term" value="F:ATP binding"/>
    <property type="evidence" value="ECO:0007669"/>
    <property type="project" value="UniProtKB-KW"/>
</dbReference>
<dbReference type="GO" id="GO:0016020">
    <property type="term" value="C:membrane"/>
    <property type="evidence" value="ECO:0007669"/>
    <property type="project" value="InterPro"/>
</dbReference>
<keyword evidence="7" id="KW-0067">ATP-binding</keyword>
<dbReference type="EC" id="2.7.13.3" evidence="2"/>
<protein>
    <recommendedName>
        <fullName evidence="2">histidine kinase</fullName>
        <ecNumber evidence="2">2.7.13.3</ecNumber>
    </recommendedName>
</protein>
<keyword evidence="10" id="KW-1133">Transmembrane helix</keyword>
<evidence type="ECO:0000256" key="8">
    <source>
        <dbReference type="ARBA" id="ARBA00023012"/>
    </source>
</evidence>
<proteinExistence type="predicted"/>
<dbReference type="GO" id="GO:0000155">
    <property type="term" value="F:phosphorelay sensor kinase activity"/>
    <property type="evidence" value="ECO:0007669"/>
    <property type="project" value="InterPro"/>
</dbReference>
<dbReference type="CDD" id="cd16917">
    <property type="entry name" value="HATPase_UhpB-NarQ-NarX-like"/>
    <property type="match status" value="1"/>
</dbReference>
<evidence type="ECO:0000256" key="1">
    <source>
        <dbReference type="ARBA" id="ARBA00000085"/>
    </source>
</evidence>
<dbReference type="InterPro" id="IPR050482">
    <property type="entry name" value="Sensor_HK_TwoCompSys"/>
</dbReference>
<feature type="compositionally biased region" description="Gly residues" evidence="9">
    <location>
        <begin position="374"/>
        <end position="383"/>
    </location>
</feature>
<evidence type="ECO:0000256" key="5">
    <source>
        <dbReference type="ARBA" id="ARBA00022741"/>
    </source>
</evidence>
<keyword evidence="5" id="KW-0547">Nucleotide-binding</keyword>
<evidence type="ECO:0000256" key="10">
    <source>
        <dbReference type="SAM" id="Phobius"/>
    </source>
</evidence>
<keyword evidence="8" id="KW-0902">Two-component regulatory system</keyword>
<keyword evidence="4" id="KW-0808">Transferase</keyword>
<reference evidence="12" key="1">
    <citation type="submission" date="2014-07" db="EMBL/GenBank/DDBJ databases">
        <authorList>
            <person name="Urmite Genomes Urmite Genomes"/>
        </authorList>
    </citation>
    <scope>NUCLEOTIDE SEQUENCE</scope>
    <source>
        <strain evidence="12">11W110_air</strain>
    </source>
</reference>
<keyword evidence="10" id="KW-0472">Membrane</keyword>
<feature type="transmembrane region" description="Helical" evidence="10">
    <location>
        <begin position="20"/>
        <end position="40"/>
    </location>
</feature>
<evidence type="ECO:0000256" key="7">
    <source>
        <dbReference type="ARBA" id="ARBA00022840"/>
    </source>
</evidence>
<dbReference type="EMBL" id="LN483072">
    <property type="protein sequence ID" value="CEA09335.1"/>
    <property type="molecule type" value="Genomic_DNA"/>
</dbReference>
<evidence type="ECO:0000256" key="3">
    <source>
        <dbReference type="ARBA" id="ARBA00022553"/>
    </source>
</evidence>
<feature type="transmembrane region" description="Helical" evidence="10">
    <location>
        <begin position="123"/>
        <end position="141"/>
    </location>
</feature>
<dbReference type="InterPro" id="IPR011712">
    <property type="entry name" value="Sig_transdc_His_kin_sub3_dim/P"/>
</dbReference>
<dbReference type="PANTHER" id="PTHR24421:SF10">
    <property type="entry name" value="NITRATE_NITRITE SENSOR PROTEIN NARQ"/>
    <property type="match status" value="1"/>
</dbReference>
<dbReference type="GO" id="GO:0046983">
    <property type="term" value="F:protein dimerization activity"/>
    <property type="evidence" value="ECO:0007669"/>
    <property type="project" value="InterPro"/>
</dbReference>
<feature type="transmembrane region" description="Helical" evidence="10">
    <location>
        <begin position="61"/>
        <end position="87"/>
    </location>
</feature>
<dbReference type="InterPro" id="IPR036890">
    <property type="entry name" value="HATPase_C_sf"/>
</dbReference>
<dbReference type="AlphaFoldDB" id="A0A078MSR2"/>
<feature type="transmembrane region" description="Helical" evidence="10">
    <location>
        <begin position="161"/>
        <end position="180"/>
    </location>
</feature>
<dbReference type="SUPFAM" id="SSF55874">
    <property type="entry name" value="ATPase domain of HSP90 chaperone/DNA topoisomerase II/histidine kinase"/>
    <property type="match status" value="1"/>
</dbReference>
<evidence type="ECO:0000313" key="12">
    <source>
        <dbReference type="EMBL" id="CEA09335.1"/>
    </source>
</evidence>
<gene>
    <name evidence="12" type="primary">desK_4</name>
    <name evidence="12" type="ORF">BN1051_02703</name>
</gene>
<dbReference type="PATRIC" id="fig|1461584.3.peg.2676"/>
<dbReference type="Gene3D" id="3.30.565.10">
    <property type="entry name" value="Histidine kinase-like ATPase, C-terminal domain"/>
    <property type="match status" value="1"/>
</dbReference>
<evidence type="ECO:0000256" key="2">
    <source>
        <dbReference type="ARBA" id="ARBA00012438"/>
    </source>
</evidence>
<feature type="compositionally biased region" description="Low complexity" evidence="9">
    <location>
        <begin position="384"/>
        <end position="393"/>
    </location>
</feature>
<sequence length="465" mass="48262">MSDDGPEAAASLLGMDNLTRFLRTWGAPCAAAVFFTLWCIGEAGRMGGSFLVWPGAPTLTALTLAIGLAAAVPLASLVLAVLLAAALLGHLAGPLSSDWAIYLGVGYALFFASLNPKTRAWHGPAAALVFSGAFAFLMVSRQYGSGVGWLGVLGVARPTMFAYWLMVSGLLLVIMLLCWLPGMALRLREERGWLTGARLKAEENLRHAEIDLVVEQERNRIARDLHDVLGHSLAVIAAQADGSRYLGKDQPKPVLNALENIAVAARRALADAQRVIDGVREDSLERAPQPGLADLDTLIAQMQAGQLSIERTESGAPVELETGQQLAVYRIVQEALTNALRHAGRGTAVMIHLDWSGPGLALQIGSRGAAPEGGAAGGPGVGAVSGSAASDSGEQGGQPERIGRGIPGMRERANLAGGWLTAGPDGADFRVTAFIPYSAAAVSPVVASAALPAGEPALALGRAGE</sequence>
<dbReference type="PANTHER" id="PTHR24421">
    <property type="entry name" value="NITRATE/NITRITE SENSOR PROTEIN NARX-RELATED"/>
    <property type="match status" value="1"/>
</dbReference>
<dbReference type="Gene3D" id="1.20.5.1930">
    <property type="match status" value="1"/>
</dbReference>
<evidence type="ECO:0000256" key="9">
    <source>
        <dbReference type="SAM" id="MobiDB-lite"/>
    </source>
</evidence>
<keyword evidence="10" id="KW-0812">Transmembrane</keyword>